<evidence type="ECO:0000256" key="9">
    <source>
        <dbReference type="SAM" id="MobiDB-lite"/>
    </source>
</evidence>
<evidence type="ECO:0000256" key="1">
    <source>
        <dbReference type="ARBA" id="ARBA00004395"/>
    </source>
</evidence>
<evidence type="ECO:0000256" key="5">
    <source>
        <dbReference type="ARBA" id="ARBA00022927"/>
    </source>
</evidence>
<evidence type="ECO:0000313" key="12">
    <source>
        <dbReference type="EMBL" id="KAJ6648482.1"/>
    </source>
</evidence>
<feature type="region of interest" description="Disordered" evidence="9">
    <location>
        <begin position="880"/>
        <end position="902"/>
    </location>
</feature>
<feature type="compositionally biased region" description="Basic and acidic residues" evidence="9">
    <location>
        <begin position="891"/>
        <end position="902"/>
    </location>
</feature>
<protein>
    <recommendedName>
        <fullName evidence="3">Conserved oligomeric Golgi complex subunit 3</fullName>
    </recommendedName>
    <alternativeName>
        <fullName evidence="8">Component of oligomeric Golgi complex 3</fullName>
    </alternativeName>
</protein>
<comment type="caution">
    <text evidence="12">The sequence shown here is derived from an EMBL/GenBank/DDBJ whole genome shotgun (WGS) entry which is preliminary data.</text>
</comment>
<keyword evidence="7" id="KW-0472">Membrane</keyword>
<evidence type="ECO:0000256" key="7">
    <source>
        <dbReference type="ARBA" id="ARBA00023136"/>
    </source>
</evidence>
<evidence type="ECO:0000256" key="4">
    <source>
        <dbReference type="ARBA" id="ARBA00022448"/>
    </source>
</evidence>
<gene>
    <name evidence="12" type="primary">Cog3</name>
    <name evidence="12" type="ORF">Bhyg_03712</name>
</gene>
<dbReference type="Pfam" id="PF04136">
    <property type="entry name" value="COG3_N"/>
    <property type="match status" value="1"/>
</dbReference>
<evidence type="ECO:0000256" key="2">
    <source>
        <dbReference type="ARBA" id="ARBA00009936"/>
    </source>
</evidence>
<dbReference type="AlphaFoldDB" id="A0A9Q0NDV6"/>
<comment type="similarity">
    <text evidence="2">Belongs to the COG3 family.</text>
</comment>
<evidence type="ECO:0000256" key="3">
    <source>
        <dbReference type="ARBA" id="ARBA00020976"/>
    </source>
</evidence>
<accession>A0A9Q0NDV6</accession>
<dbReference type="PANTHER" id="PTHR13302:SF8">
    <property type="entry name" value="CONSERVED OLIGOMERIC GOLGI COMPLEX SUBUNIT 3"/>
    <property type="match status" value="1"/>
</dbReference>
<dbReference type="GO" id="GO:0007030">
    <property type="term" value="P:Golgi organization"/>
    <property type="evidence" value="ECO:0007669"/>
    <property type="project" value="TreeGrafter"/>
</dbReference>
<keyword evidence="5" id="KW-0653">Protein transport</keyword>
<dbReference type="GO" id="GO:0000139">
    <property type="term" value="C:Golgi membrane"/>
    <property type="evidence" value="ECO:0007669"/>
    <property type="project" value="UniProtKB-SubCell"/>
</dbReference>
<dbReference type="GO" id="GO:0017119">
    <property type="term" value="C:Golgi transport complex"/>
    <property type="evidence" value="ECO:0007669"/>
    <property type="project" value="TreeGrafter"/>
</dbReference>
<dbReference type="InterPro" id="IPR007265">
    <property type="entry name" value="COG_su3"/>
</dbReference>
<dbReference type="Proteomes" id="UP001151699">
    <property type="component" value="Chromosome A"/>
</dbReference>
<dbReference type="GO" id="GO:0005801">
    <property type="term" value="C:cis-Golgi network"/>
    <property type="evidence" value="ECO:0007669"/>
    <property type="project" value="InterPro"/>
</dbReference>
<feature type="compositionally biased region" description="Low complexity" evidence="9">
    <location>
        <begin position="880"/>
        <end position="890"/>
    </location>
</feature>
<dbReference type="OrthoDB" id="296793at2759"/>
<dbReference type="EMBL" id="WJQU01000001">
    <property type="protein sequence ID" value="KAJ6648482.1"/>
    <property type="molecule type" value="Genomic_DNA"/>
</dbReference>
<proteinExistence type="inferred from homology"/>
<feature type="domain" description="Conserved oligomeric Golgi complex subunit 3 C-terminal" evidence="11">
    <location>
        <begin position="379"/>
        <end position="674"/>
    </location>
</feature>
<keyword evidence="6" id="KW-0333">Golgi apparatus</keyword>
<evidence type="ECO:0000313" key="13">
    <source>
        <dbReference type="Proteomes" id="UP001151699"/>
    </source>
</evidence>
<sequence length="929" mass="105585">MCLLLCQNIFVKNLLEMDVATVRNENASLRKIQQKLLQWDTLAPLTTNQLDFLEQLNEICDASSKTEVTVKSSENAEQANKSVELPSIKSEAFNELQTETGAIESTQKFLAWYNRVDLELYEKSDEVHQQYYEQLLNRSRDCDNLIEQIDSSLTSLNLLSNDYNFVADKTSSLNTASEKLILEQRKLNEIGDEIKQRLHYFTQAELLSQRLHSPMLSVASEIFMQTLNSIDECLSNLKSNPKFKDGPIYTNKYKQCLAKAVLIMKVYVNNIFVTATEQVLESKQSSRTDEKSSEAAFAIYYGKFQASAPKAKFITTVIEERLDRNIEYEQLLSELHQSYLSQRANVSTSLLAHVGEDGVTFFRTSETARIIILTDKILVMSSEVERSIKDLTLSYKRDHCALVRSACAFIVHVSQDEHRLFYQFFNIASSQLVTYLDGLCTILYDILRPFIIHINHLETLAEICSILRVEMIEEHVQHNPESLEAFGKIANQLLQDVQERLVFRAHLYLQSDILNYKPSSGDLAYPEKLEMMESIAISLQEPILKRADSRASMVSVGSEIDSITSAAEQQLRARTGNSPADLHGMWYPTVRRTLVCLSRLYRCIDRPIFQGLSQEALTFCIQSVSNAAQQIASKKTIIDGELFEIKHLLIIREQIAPFRVDFTVKETSLDFSKVKTAAFGLLQKRKQLFAIGTNNALLEFLLDGTPQVKEHLHDSRKDVDRQLKLICEQFIRDATKLLVEPLTNFLEKAQNLLKQPQSVQSPGQAPAPKINYALRQTPWASPQQISGIIQESQRLIKSKLSTFQRSMQLYLSNRDTEFILFRPIRNNIIGAFVKLEQTLTTNGYSNDDLIITSCPTADQISLLLSSASVMMDNNLPLSQQNSRRISSSSIENEKVSRKSSVEKKVSFDKSVSEVDELKSATEVESTIPR</sequence>
<dbReference type="Pfam" id="PF20671">
    <property type="entry name" value="COG3_C"/>
    <property type="match status" value="2"/>
</dbReference>
<evidence type="ECO:0000256" key="8">
    <source>
        <dbReference type="ARBA" id="ARBA00031339"/>
    </source>
</evidence>
<reference evidence="12" key="1">
    <citation type="submission" date="2022-07" db="EMBL/GenBank/DDBJ databases">
        <authorList>
            <person name="Trinca V."/>
            <person name="Uliana J.V.C."/>
            <person name="Torres T.T."/>
            <person name="Ward R.J."/>
            <person name="Monesi N."/>
        </authorList>
    </citation>
    <scope>NUCLEOTIDE SEQUENCE</scope>
    <source>
        <strain evidence="12">HSMRA1968</strain>
        <tissue evidence="12">Whole embryos</tissue>
    </source>
</reference>
<comment type="subcellular location">
    <subcellularLocation>
        <location evidence="1">Golgi apparatus membrane</location>
        <topology evidence="1">Peripheral membrane protein</topology>
    </subcellularLocation>
</comment>
<evidence type="ECO:0000256" key="6">
    <source>
        <dbReference type="ARBA" id="ARBA00023034"/>
    </source>
</evidence>
<dbReference type="InterPro" id="IPR048320">
    <property type="entry name" value="COG3_N"/>
</dbReference>
<feature type="domain" description="Conserved oligomeric Golgi complex subunit 3 C-terminal" evidence="11">
    <location>
        <begin position="298"/>
        <end position="350"/>
    </location>
</feature>
<evidence type="ECO:0000259" key="11">
    <source>
        <dbReference type="Pfam" id="PF20671"/>
    </source>
</evidence>
<name>A0A9Q0NDV6_9DIPT</name>
<keyword evidence="4" id="KW-0813">Transport</keyword>
<organism evidence="12 13">
    <name type="scientific">Pseudolycoriella hygida</name>
    <dbReference type="NCBI Taxonomy" id="35572"/>
    <lineage>
        <taxon>Eukaryota</taxon>
        <taxon>Metazoa</taxon>
        <taxon>Ecdysozoa</taxon>
        <taxon>Arthropoda</taxon>
        <taxon>Hexapoda</taxon>
        <taxon>Insecta</taxon>
        <taxon>Pterygota</taxon>
        <taxon>Neoptera</taxon>
        <taxon>Endopterygota</taxon>
        <taxon>Diptera</taxon>
        <taxon>Nematocera</taxon>
        <taxon>Sciaroidea</taxon>
        <taxon>Sciaridae</taxon>
        <taxon>Pseudolycoriella</taxon>
    </lineage>
</organism>
<feature type="domain" description="Conserved oligomeric Golgi complex subunit 3 N-terminal" evidence="10">
    <location>
        <begin position="130"/>
        <end position="272"/>
    </location>
</feature>
<dbReference type="GO" id="GO:0006886">
    <property type="term" value="P:intracellular protein transport"/>
    <property type="evidence" value="ECO:0007669"/>
    <property type="project" value="InterPro"/>
</dbReference>
<dbReference type="PANTHER" id="PTHR13302">
    <property type="entry name" value="CONSERVED OLIGOMERIC GOLGI COMPLEX COMPONENT 3"/>
    <property type="match status" value="1"/>
</dbReference>
<dbReference type="GO" id="GO:0006891">
    <property type="term" value="P:intra-Golgi vesicle-mediated transport"/>
    <property type="evidence" value="ECO:0007669"/>
    <property type="project" value="TreeGrafter"/>
</dbReference>
<evidence type="ECO:0000259" key="10">
    <source>
        <dbReference type="Pfam" id="PF04136"/>
    </source>
</evidence>
<dbReference type="InterPro" id="IPR048685">
    <property type="entry name" value="COG3_C"/>
</dbReference>
<keyword evidence="13" id="KW-1185">Reference proteome</keyword>